<reference evidence="1" key="1">
    <citation type="journal article" date="2013" name="Genome Biol.">
        <title>Reference genomes and transcriptomes of Nicotiana sylvestris and Nicotiana tomentosiformis.</title>
        <authorList>
            <person name="Sierro N."/>
            <person name="Battey J.N."/>
            <person name="Ouadi S."/>
            <person name="Bovet L."/>
            <person name="Goepfert S."/>
            <person name="Bakaher N."/>
            <person name="Peitsch M.C."/>
            <person name="Ivanov N.V."/>
        </authorList>
    </citation>
    <scope>NUCLEOTIDE SEQUENCE [LARGE SCALE GENOMIC DNA]</scope>
</reference>
<name>A0A1U7VUI3_NICSY</name>
<dbReference type="eggNOG" id="KOG0017">
    <property type="taxonomic scope" value="Eukaryota"/>
</dbReference>
<sequence>MAKKDAKPRLICWVLLLQEFDFEVNDRKGTQNQVADHLSRLERQEGQKEILKSTMHSRMNTYWNYLELLLLEGLESDQKKKFLRDCRQYYWEEPFLFRVCADNIIRRCILEE</sequence>
<dbReference type="AlphaFoldDB" id="A0A1U7VUI3"/>
<dbReference type="RefSeq" id="XP_009771517.1">
    <property type="nucleotide sequence ID" value="XM_009773215.1"/>
</dbReference>
<organism evidence="1 2">
    <name type="scientific">Nicotiana sylvestris</name>
    <name type="common">Wood tobacco</name>
    <name type="synonym">South American tobacco</name>
    <dbReference type="NCBI Taxonomy" id="4096"/>
    <lineage>
        <taxon>Eukaryota</taxon>
        <taxon>Viridiplantae</taxon>
        <taxon>Streptophyta</taxon>
        <taxon>Embryophyta</taxon>
        <taxon>Tracheophyta</taxon>
        <taxon>Spermatophyta</taxon>
        <taxon>Magnoliopsida</taxon>
        <taxon>eudicotyledons</taxon>
        <taxon>Gunneridae</taxon>
        <taxon>Pentapetalae</taxon>
        <taxon>asterids</taxon>
        <taxon>lamiids</taxon>
        <taxon>Solanales</taxon>
        <taxon>Solanaceae</taxon>
        <taxon>Nicotianoideae</taxon>
        <taxon>Nicotianeae</taxon>
        <taxon>Nicotiana</taxon>
    </lineage>
</organism>
<dbReference type="Proteomes" id="UP000189701">
    <property type="component" value="Unplaced"/>
</dbReference>
<reference evidence="2" key="2">
    <citation type="submission" date="2025-08" db="UniProtKB">
        <authorList>
            <consortium name="RefSeq"/>
        </authorList>
    </citation>
    <scope>IDENTIFICATION</scope>
    <source>
        <tissue evidence="2">Leaf</tissue>
    </source>
</reference>
<keyword evidence="1" id="KW-1185">Reference proteome</keyword>
<evidence type="ECO:0000313" key="1">
    <source>
        <dbReference type="Proteomes" id="UP000189701"/>
    </source>
</evidence>
<proteinExistence type="predicted"/>
<gene>
    <name evidence="2" type="primary">LOC104222039</name>
</gene>
<protein>
    <submittedName>
        <fullName evidence="2">Uncharacterized protein LOC104222039</fullName>
    </submittedName>
</protein>
<accession>A0A1U7VUI3</accession>
<evidence type="ECO:0000313" key="2">
    <source>
        <dbReference type="RefSeq" id="XP_009771517.1"/>
    </source>
</evidence>